<accession>A0A814E9U6</accession>
<evidence type="ECO:0000313" key="2">
    <source>
        <dbReference type="EMBL" id="CAF0966221.1"/>
    </source>
</evidence>
<sequence length="1023" mass="114185">MIKHEQFRDTDQLKAVVPGTSTVFASLRSHMFPTTTYTIPQQTIDPHAIDISSIKGRFAWEKIGLGDTYMPVIFRGTIKYFCVKMLHKLLPEYPEDFIHRSSSYQYRKPIDLYAPTPNELKLLNRINAHHSHWAYTRQPFNAADELVRASDFLLLYDHLRGACKPGQIPRAGSLGSLRQILPQPQHPIEQSSTFLTNGSNAARKHSHVPVTSTPIQIPSCSTSELFRQNDTSSIPRSVIAPAPGLVPAPSLAPAPVPTASYSLRPPSKYQAKLAMLSQQSSHYLPEQLPQQLPPPPPPPPMQQLIATVSNSITSSTNTVLPSKPSPVQVSISASQSPTLMPKIAAVLSSPPDSVVSSSTKTTCGKRSATVPQIQLAPMLKQSSSASLSSVTATTSPSTTKATNINSGWLQINKLYTPYVSLNTSNHHLYKIPVSLLTFYDLLKFPTSENNATESKDTSFSLEQTLVTPQEIELINELCIKQNIKPFSIDTKLIDLLTFYKYCSANILFVKELPLEEPKAAICKDWSSIVQINGGICRLRNITTLHEQTVPFIGNKLLKNFIISLQCSASASLTTPTTMEMEFLQLILFFSNMSINIRNAKLIDIESVQKEYNVDLILLFNDKFPLNVLNYQHQDNRPSTSQEQIASSNSSAATNTFAESTPPPSPPSPPINNNTVHSTSQLPLTSCSPSSSSTVSATFSTTSNSSNRFLKTITFHGHPMTAYICSGLGSNAQRECISVKALCNMMYPNSSIVDKLESKMLRLLRVKNINRFRPQNQQAMGFTRLIDIQDIEKHWDYIEQGMRSLVHNDREAIVLQDISLSILDKDLKASTLDKVKDNSNIVEQVTSIEVNKSEKRSLEKQLGSEDVSLSKSVDKRVRISRDDINEQSKMEQSQAVKTINNNCNHLDDNHKNGSKSDDDGDDDGDDDNDKKNQRISRPPVRIVRPHSEKNNITNKLQQQVNRRTSLSSQKATLPMKKKIKIRKRLTPRIRSTKQTLATWVQKYNIEECCICLDFYDPIYDTGKH</sequence>
<protein>
    <submittedName>
        <fullName evidence="2">Uncharacterized protein</fullName>
    </submittedName>
</protein>
<feature type="compositionally biased region" description="Pro residues" evidence="1">
    <location>
        <begin position="660"/>
        <end position="669"/>
    </location>
</feature>
<evidence type="ECO:0000256" key="1">
    <source>
        <dbReference type="SAM" id="MobiDB-lite"/>
    </source>
</evidence>
<dbReference type="OrthoDB" id="6497308at2759"/>
<organism evidence="2 3">
    <name type="scientific">Adineta steineri</name>
    <dbReference type="NCBI Taxonomy" id="433720"/>
    <lineage>
        <taxon>Eukaryota</taxon>
        <taxon>Metazoa</taxon>
        <taxon>Spiralia</taxon>
        <taxon>Gnathifera</taxon>
        <taxon>Rotifera</taxon>
        <taxon>Eurotatoria</taxon>
        <taxon>Bdelloidea</taxon>
        <taxon>Adinetida</taxon>
        <taxon>Adinetidae</taxon>
        <taxon>Adineta</taxon>
    </lineage>
</organism>
<feature type="compositionally biased region" description="Acidic residues" evidence="1">
    <location>
        <begin position="917"/>
        <end position="926"/>
    </location>
</feature>
<dbReference type="AlphaFoldDB" id="A0A814E9U6"/>
<feature type="compositionally biased region" description="Basic and acidic residues" evidence="1">
    <location>
        <begin position="904"/>
        <end position="916"/>
    </location>
</feature>
<feature type="compositionally biased region" description="Low complexity" evidence="1">
    <location>
        <begin position="645"/>
        <end position="659"/>
    </location>
</feature>
<feature type="region of interest" description="Disordered" evidence="1">
    <location>
        <begin position="900"/>
        <end position="938"/>
    </location>
</feature>
<feature type="region of interest" description="Disordered" evidence="1">
    <location>
        <begin position="634"/>
        <end position="688"/>
    </location>
</feature>
<comment type="caution">
    <text evidence="2">The sequence shown here is derived from an EMBL/GenBank/DDBJ whole genome shotgun (WGS) entry which is preliminary data.</text>
</comment>
<name>A0A814E9U6_9BILA</name>
<dbReference type="Proteomes" id="UP000663832">
    <property type="component" value="Unassembled WGS sequence"/>
</dbReference>
<gene>
    <name evidence="2" type="ORF">QVE165_LOCUS13086</name>
</gene>
<feature type="compositionally biased region" description="Low complexity" evidence="1">
    <location>
        <begin position="677"/>
        <end position="688"/>
    </location>
</feature>
<evidence type="ECO:0000313" key="3">
    <source>
        <dbReference type="Proteomes" id="UP000663832"/>
    </source>
</evidence>
<feature type="compositionally biased region" description="Polar residues" evidence="1">
    <location>
        <begin position="634"/>
        <end position="644"/>
    </location>
</feature>
<dbReference type="EMBL" id="CAJNOM010000066">
    <property type="protein sequence ID" value="CAF0966221.1"/>
    <property type="molecule type" value="Genomic_DNA"/>
</dbReference>
<keyword evidence="3" id="KW-1185">Reference proteome</keyword>
<reference evidence="2" key="1">
    <citation type="submission" date="2021-02" db="EMBL/GenBank/DDBJ databases">
        <authorList>
            <person name="Nowell W R."/>
        </authorList>
    </citation>
    <scope>NUCLEOTIDE SEQUENCE</scope>
</reference>
<proteinExistence type="predicted"/>